<name>A0A9D3ZLQ7_9ROSI</name>
<dbReference type="OrthoDB" id="1740969at2759"/>
<reference evidence="2 3" key="1">
    <citation type="journal article" date="2021" name="Plant Biotechnol. J.">
        <title>Multi-omics assisted identification of the key and species-specific regulatory components of drought-tolerant mechanisms in Gossypium stocksii.</title>
        <authorList>
            <person name="Yu D."/>
            <person name="Ke L."/>
            <person name="Zhang D."/>
            <person name="Wu Y."/>
            <person name="Sun Y."/>
            <person name="Mei J."/>
            <person name="Sun J."/>
            <person name="Sun Y."/>
        </authorList>
    </citation>
    <scope>NUCLEOTIDE SEQUENCE [LARGE SCALE GENOMIC DNA]</scope>
    <source>
        <strain evidence="3">cv. E1</strain>
        <tissue evidence="2">Leaf</tissue>
    </source>
</reference>
<dbReference type="Proteomes" id="UP000828251">
    <property type="component" value="Unassembled WGS sequence"/>
</dbReference>
<organism evidence="2 3">
    <name type="scientific">Gossypium stocksii</name>
    <dbReference type="NCBI Taxonomy" id="47602"/>
    <lineage>
        <taxon>Eukaryota</taxon>
        <taxon>Viridiplantae</taxon>
        <taxon>Streptophyta</taxon>
        <taxon>Embryophyta</taxon>
        <taxon>Tracheophyta</taxon>
        <taxon>Spermatophyta</taxon>
        <taxon>Magnoliopsida</taxon>
        <taxon>eudicotyledons</taxon>
        <taxon>Gunneridae</taxon>
        <taxon>Pentapetalae</taxon>
        <taxon>rosids</taxon>
        <taxon>malvids</taxon>
        <taxon>Malvales</taxon>
        <taxon>Malvaceae</taxon>
        <taxon>Malvoideae</taxon>
        <taxon>Gossypium</taxon>
    </lineage>
</organism>
<comment type="caution">
    <text evidence="2">The sequence shown here is derived from an EMBL/GenBank/DDBJ whole genome shotgun (WGS) entry which is preliminary data.</text>
</comment>
<evidence type="ECO:0000256" key="1">
    <source>
        <dbReference type="ARBA" id="ARBA00007879"/>
    </source>
</evidence>
<dbReference type="InterPro" id="IPR037151">
    <property type="entry name" value="AlkB-like_sf"/>
</dbReference>
<sequence length="53" mass="5952">MRLVNVVRGLKLYEEVFMDIEMAKLNDFVSKLKSVGHNGELSGAQSHFKALSN</sequence>
<keyword evidence="3" id="KW-1185">Reference proteome</keyword>
<comment type="similarity">
    <text evidence="1">Belongs to the alkB family.</text>
</comment>
<proteinExistence type="inferred from homology"/>
<dbReference type="AlphaFoldDB" id="A0A9D3ZLQ7"/>
<evidence type="ECO:0000313" key="2">
    <source>
        <dbReference type="EMBL" id="KAH1047506.1"/>
    </source>
</evidence>
<accession>A0A9D3ZLQ7</accession>
<dbReference type="Gene3D" id="2.60.120.590">
    <property type="entry name" value="Alpha-ketoglutarate-dependent dioxygenase AlkB-like"/>
    <property type="match status" value="1"/>
</dbReference>
<evidence type="ECO:0000313" key="3">
    <source>
        <dbReference type="Proteomes" id="UP000828251"/>
    </source>
</evidence>
<gene>
    <name evidence="2" type="ORF">J1N35_038290</name>
</gene>
<dbReference type="EMBL" id="JAIQCV010000011">
    <property type="protein sequence ID" value="KAH1047506.1"/>
    <property type="molecule type" value="Genomic_DNA"/>
</dbReference>
<protein>
    <submittedName>
        <fullName evidence="2">Uncharacterized protein</fullName>
    </submittedName>
</protein>